<feature type="chain" id="PRO_5003980419" evidence="2">
    <location>
        <begin position="19"/>
        <end position="253"/>
    </location>
</feature>
<feature type="region of interest" description="Disordered" evidence="1">
    <location>
        <begin position="110"/>
        <end position="161"/>
    </location>
</feature>
<dbReference type="SUPFAM" id="SSF50814">
    <property type="entry name" value="Lipocalins"/>
    <property type="match status" value="1"/>
</dbReference>
<evidence type="ECO:0000256" key="1">
    <source>
        <dbReference type="SAM" id="MobiDB-lite"/>
    </source>
</evidence>
<dbReference type="InterPro" id="IPR012674">
    <property type="entry name" value="Calycin"/>
</dbReference>
<feature type="signal peptide" evidence="2">
    <location>
        <begin position="1"/>
        <end position="18"/>
    </location>
</feature>
<dbReference type="Gene3D" id="2.40.128.20">
    <property type="match status" value="1"/>
</dbReference>
<dbReference type="EMBL" id="GACK01010833">
    <property type="protein sequence ID" value="JAA54201.1"/>
    <property type="molecule type" value="mRNA"/>
</dbReference>
<reference evidence="3" key="2">
    <citation type="journal article" date="2015" name="J. Proteomics">
        <title>Sexual differences in the sialomes of the zebra tick, Rhipicephalus pulchellus.</title>
        <authorList>
            <person name="Tan A.W."/>
            <person name="Francischetti I.M."/>
            <person name="Slovak M."/>
            <person name="Kini R.M."/>
            <person name="Ribeiro J.M."/>
        </authorList>
    </citation>
    <scope>NUCLEOTIDE SEQUENCE</scope>
    <source>
        <tissue evidence="3">Salivary gland</tissue>
    </source>
</reference>
<organism evidence="3">
    <name type="scientific">Rhipicephalus pulchellus</name>
    <name type="common">Yellow backed tick</name>
    <name type="synonym">Dermacentor pulchellus</name>
    <dbReference type="NCBI Taxonomy" id="72859"/>
    <lineage>
        <taxon>Eukaryota</taxon>
        <taxon>Metazoa</taxon>
        <taxon>Ecdysozoa</taxon>
        <taxon>Arthropoda</taxon>
        <taxon>Chelicerata</taxon>
        <taxon>Arachnida</taxon>
        <taxon>Acari</taxon>
        <taxon>Parasitiformes</taxon>
        <taxon>Ixodida</taxon>
        <taxon>Ixodoidea</taxon>
        <taxon>Ixodidae</taxon>
        <taxon>Rhipicephalinae</taxon>
        <taxon>Rhipicephalus</taxon>
        <taxon>Rhipicephalus</taxon>
    </lineage>
</organism>
<protein>
    <submittedName>
        <fullName evidence="3">Putative salivary lipocalin</fullName>
    </submittedName>
</protein>
<dbReference type="AlphaFoldDB" id="L7LQF9"/>
<evidence type="ECO:0000313" key="3">
    <source>
        <dbReference type="EMBL" id="JAA54201.1"/>
    </source>
</evidence>
<reference evidence="3" key="1">
    <citation type="submission" date="2012-11" db="EMBL/GenBank/DDBJ databases">
        <authorList>
            <person name="Lucero-Rivera Y.E."/>
            <person name="Tovar-Ramirez D."/>
        </authorList>
    </citation>
    <scope>NUCLEOTIDE SEQUENCE</scope>
    <source>
        <tissue evidence="3">Salivary gland</tissue>
    </source>
</reference>
<feature type="compositionally biased region" description="Polar residues" evidence="1">
    <location>
        <begin position="119"/>
        <end position="129"/>
    </location>
</feature>
<keyword evidence="2" id="KW-0732">Signal</keyword>
<accession>L7LQF9</accession>
<proteinExistence type="evidence at transcript level"/>
<feature type="compositionally biased region" description="Polar residues" evidence="1">
    <location>
        <begin position="139"/>
        <end position="149"/>
    </location>
</feature>
<evidence type="ECO:0000256" key="2">
    <source>
        <dbReference type="SAM" id="SignalP"/>
    </source>
</evidence>
<name>L7LQF9_RHIPC</name>
<sequence length="253" mass="27654">MALIELVVLCAGFLGAFAASDSSNTCRESSEGQKPKDGYELLQKGVTFALAKVSTKTLIVSGIKCIRATTTEKNDNHTFLERFTFKIGGDSWQHLEQRFRFLNQGGPYNIMTPIGGTGNSERQQEQQAEVASRSDSKSAGENNQQNTNAEDGTTGETEDDDFIIYPGTYTFEFMKQTCAVVSMESSEDGQTVPVAAREEADSATRLKCMLWAKKDEPDAANCCQDYFTRNCDTEDPHYIGSGGTCTTEDTASS</sequence>